<keyword evidence="1" id="KW-0472">Membrane</keyword>
<dbReference type="Proteomes" id="UP000827892">
    <property type="component" value="Chromosome I"/>
</dbReference>
<reference evidence="2 3" key="1">
    <citation type="submission" date="2022-05" db="EMBL/GenBank/DDBJ databases">
        <title>Chromosome-level reference genomes for two strains of Caenorhabditis briggsae: an improved platform for comparative genomics.</title>
        <authorList>
            <person name="Stevens L."/>
            <person name="Andersen E.C."/>
        </authorList>
    </citation>
    <scope>NUCLEOTIDE SEQUENCE [LARGE SCALE GENOMIC DNA]</scope>
    <source>
        <strain evidence="2">QX1410_ONT</strain>
        <tissue evidence="2">Whole-organism</tissue>
    </source>
</reference>
<evidence type="ECO:0000256" key="1">
    <source>
        <dbReference type="SAM" id="Phobius"/>
    </source>
</evidence>
<accession>A0AAE9DXD6</accession>
<name>A0AAE9DXD6_CAEBR</name>
<evidence type="ECO:0000313" key="2">
    <source>
        <dbReference type="EMBL" id="ULU13762.1"/>
    </source>
</evidence>
<dbReference type="EMBL" id="CP090891">
    <property type="protein sequence ID" value="ULU13762.1"/>
    <property type="molecule type" value="Genomic_DNA"/>
</dbReference>
<organism evidence="2 3">
    <name type="scientific">Caenorhabditis briggsae</name>
    <dbReference type="NCBI Taxonomy" id="6238"/>
    <lineage>
        <taxon>Eukaryota</taxon>
        <taxon>Metazoa</taxon>
        <taxon>Ecdysozoa</taxon>
        <taxon>Nematoda</taxon>
        <taxon>Chromadorea</taxon>
        <taxon>Rhabditida</taxon>
        <taxon>Rhabditina</taxon>
        <taxon>Rhabditomorpha</taxon>
        <taxon>Rhabditoidea</taxon>
        <taxon>Rhabditidae</taxon>
        <taxon>Peloderinae</taxon>
        <taxon>Caenorhabditis</taxon>
    </lineage>
</organism>
<feature type="transmembrane region" description="Helical" evidence="1">
    <location>
        <begin position="143"/>
        <end position="161"/>
    </location>
</feature>
<evidence type="ECO:0000313" key="3">
    <source>
        <dbReference type="Proteomes" id="UP000827892"/>
    </source>
</evidence>
<sequence>MGSSDMFDITWWDWIKTEEVLLKELKQGFSVRKANTFIDKLCSQKPEYCGSAREALMKACKEIPMSDDDCKQIVDPVMKNFCEKNSNKDSELRTLGDCYNKINSLVHGFCFLHEEFCGWITTTRPAEITTTTKAAPTTTSNNSMAIIIGCVIGGVVLLVVAGRNLYALPQKDEQEGRGQLEYQEKLGSVGLLQPLVLLTRRHREPVAL</sequence>
<gene>
    <name evidence="2" type="ORF">L3Y34_016330</name>
</gene>
<proteinExistence type="predicted"/>
<keyword evidence="1" id="KW-0812">Transmembrane</keyword>
<keyword evidence="1" id="KW-1133">Transmembrane helix</keyword>
<protein>
    <submittedName>
        <fullName evidence="2">Uncharacterized protein</fullName>
    </submittedName>
</protein>
<dbReference type="AlphaFoldDB" id="A0AAE9DXD6"/>